<dbReference type="InterPro" id="IPR029045">
    <property type="entry name" value="ClpP/crotonase-like_dom_sf"/>
</dbReference>
<dbReference type="Pfam" id="PF02785">
    <property type="entry name" value="Biotin_carb_C"/>
    <property type="match status" value="1"/>
</dbReference>
<dbReference type="InterPro" id="IPR005482">
    <property type="entry name" value="Biotin_COase_C"/>
</dbReference>
<dbReference type="InterPro" id="IPR049074">
    <property type="entry name" value="ACCA_BT"/>
</dbReference>
<keyword evidence="9" id="KW-0275">Fatty acid biosynthesis</keyword>
<dbReference type="SUPFAM" id="SSF51230">
    <property type="entry name" value="Single hybrid motif"/>
    <property type="match status" value="1"/>
</dbReference>
<comment type="catalytic activity">
    <reaction evidence="13">
        <text>N(6)-biotinyl-L-lysyl-[protein] + hydrogencarbonate + ATP = N(6)-carboxybiotinyl-L-lysyl-[protein] + ADP + phosphate + H(+)</text>
        <dbReference type="Rhea" id="RHEA:13501"/>
        <dbReference type="Rhea" id="RHEA-COMP:10505"/>
        <dbReference type="Rhea" id="RHEA-COMP:10506"/>
        <dbReference type="ChEBI" id="CHEBI:15378"/>
        <dbReference type="ChEBI" id="CHEBI:17544"/>
        <dbReference type="ChEBI" id="CHEBI:30616"/>
        <dbReference type="ChEBI" id="CHEBI:43474"/>
        <dbReference type="ChEBI" id="CHEBI:83144"/>
        <dbReference type="ChEBI" id="CHEBI:83145"/>
        <dbReference type="ChEBI" id="CHEBI:456216"/>
        <dbReference type="EC" id="6.3.4.14"/>
    </reaction>
</comment>
<evidence type="ECO:0000256" key="8">
    <source>
        <dbReference type="ARBA" id="ARBA00023098"/>
    </source>
</evidence>
<evidence type="ECO:0000259" key="16">
    <source>
        <dbReference type="PROSITE" id="PS50975"/>
    </source>
</evidence>
<evidence type="ECO:0000256" key="9">
    <source>
        <dbReference type="ARBA" id="ARBA00023160"/>
    </source>
</evidence>
<dbReference type="InterPro" id="IPR016185">
    <property type="entry name" value="PreATP-grasp_dom_sf"/>
</dbReference>
<dbReference type="PANTHER" id="PTHR45728">
    <property type="entry name" value="ACETYL-COA CARBOXYLASE, ISOFORM A"/>
    <property type="match status" value="1"/>
</dbReference>
<dbReference type="InterPro" id="IPR001882">
    <property type="entry name" value="Biotin_BS"/>
</dbReference>
<evidence type="ECO:0000259" key="17">
    <source>
        <dbReference type="PROSITE" id="PS50979"/>
    </source>
</evidence>
<evidence type="ECO:0000313" key="20">
    <source>
        <dbReference type="EMBL" id="BES88225.1"/>
    </source>
</evidence>
<reference evidence="20 21" key="1">
    <citation type="submission" date="2023-09" db="EMBL/GenBank/DDBJ databases">
        <title>Nesidiocoris tenuis whole genome shotgun sequence.</title>
        <authorList>
            <person name="Shibata T."/>
            <person name="Shimoda M."/>
            <person name="Kobayashi T."/>
            <person name="Uehara T."/>
        </authorList>
    </citation>
    <scope>NUCLEOTIDE SEQUENCE [LARGE SCALE GENOMIC DNA]</scope>
    <source>
        <strain evidence="20 21">Japan</strain>
    </source>
</reference>
<dbReference type="InterPro" id="IPR005479">
    <property type="entry name" value="CPAse_ATP-bd"/>
</dbReference>
<dbReference type="InterPro" id="IPR005481">
    <property type="entry name" value="BC-like_N"/>
</dbReference>
<evidence type="ECO:0000256" key="12">
    <source>
        <dbReference type="ARBA" id="ARBA00048065"/>
    </source>
</evidence>
<dbReference type="InterPro" id="IPR000089">
    <property type="entry name" value="Biotin_lipoyl"/>
</dbReference>
<evidence type="ECO:0000256" key="5">
    <source>
        <dbReference type="ARBA" id="ARBA00022741"/>
    </source>
</evidence>
<evidence type="ECO:0000256" key="13">
    <source>
        <dbReference type="ARBA" id="ARBA00048600"/>
    </source>
</evidence>
<dbReference type="PROSITE" id="PS50968">
    <property type="entry name" value="BIOTINYL_LIPOYL"/>
    <property type="match status" value="1"/>
</dbReference>
<dbReference type="InterPro" id="IPR011054">
    <property type="entry name" value="Rudment_hybrid_motif"/>
</dbReference>
<keyword evidence="4" id="KW-0436">Ligase</keyword>
<keyword evidence="5 14" id="KW-0547">Nucleotide-binding</keyword>
<dbReference type="SUPFAM" id="SSF56059">
    <property type="entry name" value="Glutathione synthetase ATP-binding domain-like"/>
    <property type="match status" value="1"/>
</dbReference>
<dbReference type="PROSITE" id="PS50979">
    <property type="entry name" value="BC"/>
    <property type="match status" value="1"/>
</dbReference>
<evidence type="ECO:0000256" key="6">
    <source>
        <dbReference type="ARBA" id="ARBA00022832"/>
    </source>
</evidence>
<dbReference type="Gene3D" id="3.30.1490.20">
    <property type="entry name" value="ATP-grasp fold, A domain"/>
    <property type="match status" value="1"/>
</dbReference>
<dbReference type="Gene3D" id="3.30.470.20">
    <property type="entry name" value="ATP-grasp fold, B domain"/>
    <property type="match status" value="1"/>
</dbReference>
<dbReference type="InterPro" id="IPR011764">
    <property type="entry name" value="Biotin_carboxylation_dom"/>
</dbReference>
<keyword evidence="21" id="KW-1185">Reference proteome</keyword>
<evidence type="ECO:0000313" key="21">
    <source>
        <dbReference type="Proteomes" id="UP001307889"/>
    </source>
</evidence>
<dbReference type="Gene3D" id="2.40.460.10">
    <property type="entry name" value="Biotin dependent carboxylase carboxyltransferase"/>
    <property type="match status" value="1"/>
</dbReference>
<name>A0ABN7A7G9_9HEMI</name>
<keyword evidence="8" id="KW-0443">Lipid metabolism</keyword>
<comment type="catalytic activity">
    <reaction evidence="12">
        <text>hydrogencarbonate + acetyl-CoA + ATP = malonyl-CoA + ADP + phosphate + H(+)</text>
        <dbReference type="Rhea" id="RHEA:11308"/>
        <dbReference type="ChEBI" id="CHEBI:15378"/>
        <dbReference type="ChEBI" id="CHEBI:17544"/>
        <dbReference type="ChEBI" id="CHEBI:30616"/>
        <dbReference type="ChEBI" id="CHEBI:43474"/>
        <dbReference type="ChEBI" id="CHEBI:57288"/>
        <dbReference type="ChEBI" id="CHEBI:57384"/>
        <dbReference type="ChEBI" id="CHEBI:456216"/>
        <dbReference type="EC" id="6.4.1.2"/>
    </reaction>
</comment>
<dbReference type="PROSITE" id="PS00866">
    <property type="entry name" value="CPSASE_1"/>
    <property type="match status" value="1"/>
</dbReference>
<organism evidence="20 21">
    <name type="scientific">Nesidiocoris tenuis</name>
    <dbReference type="NCBI Taxonomy" id="355587"/>
    <lineage>
        <taxon>Eukaryota</taxon>
        <taxon>Metazoa</taxon>
        <taxon>Ecdysozoa</taxon>
        <taxon>Arthropoda</taxon>
        <taxon>Hexapoda</taxon>
        <taxon>Insecta</taxon>
        <taxon>Pterygota</taxon>
        <taxon>Neoptera</taxon>
        <taxon>Paraneoptera</taxon>
        <taxon>Hemiptera</taxon>
        <taxon>Heteroptera</taxon>
        <taxon>Panheteroptera</taxon>
        <taxon>Cimicomorpha</taxon>
        <taxon>Miridae</taxon>
        <taxon>Dicyphina</taxon>
        <taxon>Nesidiocoris</taxon>
    </lineage>
</organism>
<dbReference type="Pfam" id="PF00289">
    <property type="entry name" value="Biotin_carb_N"/>
    <property type="match status" value="1"/>
</dbReference>
<evidence type="ECO:0000259" key="18">
    <source>
        <dbReference type="PROSITE" id="PS50980"/>
    </source>
</evidence>
<comment type="cofactor">
    <cofactor evidence="1">
        <name>biotin</name>
        <dbReference type="ChEBI" id="CHEBI:57586"/>
    </cofactor>
</comment>
<gene>
    <name evidence="20" type="ORF">NTJ_01031</name>
</gene>
<dbReference type="Pfam" id="PF01039">
    <property type="entry name" value="Carboxyl_trans"/>
    <property type="match status" value="1"/>
</dbReference>
<dbReference type="SUPFAM" id="SSF52440">
    <property type="entry name" value="PreATP-grasp domain"/>
    <property type="match status" value="1"/>
</dbReference>
<dbReference type="PANTHER" id="PTHR45728:SF3">
    <property type="entry name" value="ACETYL-COA CARBOXYLASE"/>
    <property type="match status" value="1"/>
</dbReference>
<dbReference type="InterPro" id="IPR011761">
    <property type="entry name" value="ATP-grasp"/>
</dbReference>
<keyword evidence="10" id="KW-0092">Biotin</keyword>
<feature type="domain" description="CoA carboxyltransferase N-terminal" evidence="18">
    <location>
        <begin position="1478"/>
        <end position="1817"/>
    </location>
</feature>
<dbReference type="Gene3D" id="3.40.50.20">
    <property type="match status" value="1"/>
</dbReference>
<evidence type="ECO:0000256" key="10">
    <source>
        <dbReference type="ARBA" id="ARBA00023267"/>
    </source>
</evidence>
<dbReference type="InterPro" id="IPR011763">
    <property type="entry name" value="COA_CT_C"/>
</dbReference>
<dbReference type="InterPro" id="IPR011762">
    <property type="entry name" value="COA_CT_N"/>
</dbReference>
<dbReference type="PROSITE" id="PS00188">
    <property type="entry name" value="BIOTIN"/>
    <property type="match status" value="1"/>
</dbReference>
<proteinExistence type="predicted"/>
<evidence type="ECO:0000259" key="19">
    <source>
        <dbReference type="PROSITE" id="PS50989"/>
    </source>
</evidence>
<dbReference type="Pfam" id="PF21385">
    <property type="entry name" value="ACCA_BT"/>
    <property type="match status" value="1"/>
</dbReference>
<evidence type="ECO:0000256" key="11">
    <source>
        <dbReference type="ARBA" id="ARBA00023268"/>
    </source>
</evidence>
<dbReference type="InterPro" id="IPR013537">
    <property type="entry name" value="AcCoA_COase_cen"/>
</dbReference>
<dbReference type="EMBL" id="AP028909">
    <property type="protein sequence ID" value="BES88225.1"/>
    <property type="molecule type" value="Genomic_DNA"/>
</dbReference>
<comment type="pathway">
    <text evidence="2">Lipid metabolism; malonyl-CoA biosynthesis; malonyl-CoA from acetyl-CoA: step 1/1.</text>
</comment>
<dbReference type="PROSITE" id="PS50989">
    <property type="entry name" value="COA_CT_CTER"/>
    <property type="match status" value="1"/>
</dbReference>
<accession>A0ABN7A7G9</accession>
<dbReference type="Gene3D" id="2.40.50.100">
    <property type="match status" value="1"/>
</dbReference>
<dbReference type="SMART" id="SM00878">
    <property type="entry name" value="Biotin_carb_C"/>
    <property type="match status" value="1"/>
</dbReference>
<dbReference type="Pfam" id="PF02786">
    <property type="entry name" value="CPSase_L_D2"/>
    <property type="match status" value="1"/>
</dbReference>
<feature type="domain" description="CoA carboxyltransferase C-terminal" evidence="19">
    <location>
        <begin position="1821"/>
        <end position="2137"/>
    </location>
</feature>
<dbReference type="CDD" id="cd06850">
    <property type="entry name" value="biotinyl_domain"/>
    <property type="match status" value="1"/>
</dbReference>
<feature type="domain" description="Lipoyl-binding" evidence="15">
    <location>
        <begin position="656"/>
        <end position="730"/>
    </location>
</feature>
<dbReference type="PROSITE" id="PS00867">
    <property type="entry name" value="CPSASE_2"/>
    <property type="match status" value="1"/>
</dbReference>
<feature type="domain" description="ATP-grasp" evidence="16">
    <location>
        <begin position="186"/>
        <end position="377"/>
    </location>
</feature>
<dbReference type="InterPro" id="IPR011053">
    <property type="entry name" value="Single_hybrid_motif"/>
</dbReference>
<evidence type="ECO:0000259" key="15">
    <source>
        <dbReference type="PROSITE" id="PS50968"/>
    </source>
</evidence>
<dbReference type="Gene3D" id="3.90.226.10">
    <property type="entry name" value="2-enoyl-CoA Hydratase, Chain A, domain 1"/>
    <property type="match status" value="2"/>
</dbReference>
<dbReference type="SUPFAM" id="SSF51246">
    <property type="entry name" value="Rudiment single hybrid motif"/>
    <property type="match status" value="1"/>
</dbReference>
<evidence type="ECO:0000256" key="2">
    <source>
        <dbReference type="ARBA" id="ARBA00004956"/>
    </source>
</evidence>
<feature type="domain" description="Biotin carboxylation" evidence="17">
    <location>
        <begin position="33"/>
        <end position="529"/>
    </location>
</feature>
<keyword evidence="11" id="KW-0511">Multifunctional enzyme</keyword>
<keyword evidence="7 14" id="KW-0067">ATP-binding</keyword>
<evidence type="ECO:0000256" key="14">
    <source>
        <dbReference type="PROSITE-ProRule" id="PRU00409"/>
    </source>
</evidence>
<dbReference type="PROSITE" id="PS50975">
    <property type="entry name" value="ATP_GRASP"/>
    <property type="match status" value="1"/>
</dbReference>
<dbReference type="SUPFAM" id="SSF52096">
    <property type="entry name" value="ClpP/crotonase"/>
    <property type="match status" value="2"/>
</dbReference>
<dbReference type="InterPro" id="IPR049076">
    <property type="entry name" value="ACCA"/>
</dbReference>
<dbReference type="PROSITE" id="PS50980">
    <property type="entry name" value="COA_CT_NTER"/>
    <property type="match status" value="1"/>
</dbReference>
<dbReference type="Pfam" id="PF00364">
    <property type="entry name" value="Biotin_lipoyl"/>
    <property type="match status" value="1"/>
</dbReference>
<evidence type="ECO:0000256" key="4">
    <source>
        <dbReference type="ARBA" id="ARBA00022598"/>
    </source>
</evidence>
<dbReference type="InterPro" id="IPR013815">
    <property type="entry name" value="ATP_grasp_subdomain_1"/>
</dbReference>
<dbReference type="Proteomes" id="UP001307889">
    <property type="component" value="Chromosome 1"/>
</dbReference>
<evidence type="ECO:0000256" key="1">
    <source>
        <dbReference type="ARBA" id="ARBA00001953"/>
    </source>
</evidence>
<keyword evidence="6" id="KW-0276">Fatty acid metabolism</keyword>
<dbReference type="Gene3D" id="3.90.1770.10">
    <property type="entry name" value="PreATP-grasp domain"/>
    <property type="match status" value="1"/>
</dbReference>
<keyword evidence="3" id="KW-0444">Lipid biosynthesis</keyword>
<evidence type="ECO:0000256" key="7">
    <source>
        <dbReference type="ARBA" id="ARBA00022840"/>
    </source>
</evidence>
<dbReference type="InterPro" id="IPR034733">
    <property type="entry name" value="AcCoA_carboxyl_beta"/>
</dbReference>
<evidence type="ECO:0000256" key="3">
    <source>
        <dbReference type="ARBA" id="ARBA00022516"/>
    </source>
</evidence>
<dbReference type="Pfam" id="PF08326">
    <property type="entry name" value="ACC_central"/>
    <property type="match status" value="1"/>
</dbReference>
<sequence length="2259" mass="255274">MSQGTVVLARHHDKDFTVATPEEFVKKFNGTKVINKVLIANNGIAAVKCMRSIRRWSYEMFKNERAVRFVVMVTPEDLKANAEYIKMADHYVPVPGGTNNNNYANVELIVDIAIRTQVQAVWAGWGHASENPKLPELLHKNNIAFIGPPEKAMWALGDKIASSIVAQTADIPTLPWSGSELKAHYSGKKIKIGSDLYKKGCVNTVEEGLVSAQKIGFPVMIKASEGGGGKGIRKVSSAEDFPSLFRQVQAEVPGSPIFIMKLATCARHLEVQLLADQYGNAISLFGRDCSIQRRHQKIIEEAPAVIAMPDIFEQMEKAAVKLAKMVGYVSAGTVEYLYDTEGYYYFLELNPRLQVEHPCTEMVSDVNLPAAQLQVAMGLSLNHIKDIRVLYGESPWGDSIIDFDQPRHKPQPWGHVIAARITSENPDEGFKPSSGTVQELNFRSSKNVWGYFSVAASGGLHEYADSQFGHCFSWGENREQARENLVIALKELSIRGDFRTTTEYLITLLETESFQENTIDTAWLDILIAERVQAEKPDILLGVICGALHIADRKVLEAFGGFQNALERGQTLGSTTLDHMVNVELIHDDLKYKVHVTKSGPNSYFLVMNGSFKEIEVHRLSDGGILLSIDGASFTTYMREEVDRYRIVIGNQTCVFEKENDPSLLRSPSAGKLLSFLVEDGGHISKGQAYAEIEVMKMVMTLTASEAGTVIYTKRPGAVLDSGTVIGHLELDDPSLISRATDYKGQFPELDVSTPASNKLNHMHNHYRTMLDNILAGYCLPEPYHSMRLREVIEKFMNSLRDPSLPLLELQEVIASISGRIPLSVEKKIRKLMNLYERNITSVLAQFPSQQVASVIDSHAATLQKRADRDNFFLTTQGIVQLVQRYRNGIRGRMKSAVHELLRQYFEVEAQFQLGHYDKCVTSLRENHKDDMAAVTATIFSHSQVAKRNMLVTMLIDHLWSNEPGLTDELASTLNELTSLNRSEHSRVALRARQVLIAAHQPAYELRHNQMESIFLSAVDMYGHDFHPENLQKLIQSETSIFDILHDFFYHSNRAVCNAALEVYVRRVYISYEMTCLQHLELSGEVPLVHFQFLLPSSHPNRQKLCDVCHPADSNGPLIVHSPNRTGCMAAFESFEKFEMYADEILDLLEDFSSSAVVSPKIMEALEGNNSESKMSTSINVSLTVGDGQRPDQEENIKIEPIHILCIAIKDPGEMEDDKISRLLGDFCANHLEELKARSIRRITFLALNRKQFPKLFTFRNSDNFVEDRIYRHLEPGMAFQLELSRMRTYDLEALPTSNRKMYLYLGKAKVAKGQSVTDYRFFIRSIIRHSDLITKEASFEYLQNEGERVLLEAMDELEVAFSHHLAKRTDCNHIFLNFVPTVIMDPAKIEESVTSMVMRYGPRLWKLRVLQAELRMTIRTTPSSPTTNIRLCLANDSGYFLDIHSYKEVTDLKTGVIKFEAFGSKTGPMHGLPVSTPYVTKDYLQQKRFQAQQSGTTYVYDLPDIFKQVLEKVWRDYIQERGSACGFTEPPEPVVESFELVVDGDNLVEVKRLPGENNVGMVAWRMILRTPEYPEGRQIIVISNDVTFLVGSFGPQEDIVFLKASELSRKLKIPRIYVAVNSGARIGLAEEVKQLFKISWEDRDAPDKGFKYLYLSTEDYAKVASMNSLKAILIEDEGEPRYKITDIIGKEDALGVENLRYAGMIAGETSEAYREVVTISMVSCRAIGIGSYLVRLGQRVIQIENSHIILTGYLALNKLLGREVYASNNQLGGVQIMYNNGVSHRTEVRDFDGIAAIVKWLSYIPKDKMSPPPIITPIDPVDREVTYMPTKTPYDPRWMLEGRQNPNKLDLWESGFFDRGSWDEIMRPWAQTVVTGRARLGGIPVGVIAVETRTVEVILPADPANPDSESKTLSQAGQVWFPDSAYKTSQAIKDFSHENLPLIIFANWRGFSGGMKDMYEQVVKFGAYIVDGLREYKQPIIIYIPPNGELRGGAWAVVDPTINPQHMEMYADPDARGGVLEPEGIVEIKFRAKDLLKTMHRLDPEIVEADERLKSGNLPPEEKAALEEKVKLREKYLMPLYHQVAVHFADLHDTPERMFEKGCIQEIVPWRKSRSVLHWRLRRLLHQDRIKRHMIKMQPSLNDGQAQVMLRRWFVEEKGTTEAYLWDDNRAVAEWLDHQLSVGEKGESIIAKNMKSVQRDAIINQIKSALEESPDVAMDALVELFETLPANKRSEALRNLSHIDSVDNGMNENPNPES</sequence>
<protein>
    <submittedName>
        <fullName evidence="20">Acetyl-coA</fullName>
    </submittedName>
</protein>